<feature type="signal peptide" evidence="3">
    <location>
        <begin position="1"/>
        <end position="18"/>
    </location>
</feature>
<keyword evidence="3" id="KW-0732">Signal</keyword>
<protein>
    <submittedName>
        <fullName evidence="5">SH3 domain-containing protein</fullName>
    </submittedName>
</protein>
<evidence type="ECO:0000256" key="3">
    <source>
        <dbReference type="SAM" id="SignalP"/>
    </source>
</evidence>
<feature type="repeat" description="TPR" evidence="1">
    <location>
        <begin position="54"/>
        <end position="87"/>
    </location>
</feature>
<dbReference type="Proteomes" id="UP000183257">
    <property type="component" value="Unassembled WGS sequence"/>
</dbReference>
<dbReference type="Gene3D" id="2.30.30.40">
    <property type="entry name" value="SH3 Domains"/>
    <property type="match status" value="1"/>
</dbReference>
<dbReference type="STRING" id="76595.SAMN05660313_02234"/>
<dbReference type="EMBL" id="FPIY01000003">
    <property type="protein sequence ID" value="SFW53681.1"/>
    <property type="molecule type" value="Genomic_DNA"/>
</dbReference>
<sequence length="250" mass="28973">MKKILFILVLCISFLGYSQNNDLFKKATEAYNDGKYDAAIKDYLAIIENGKHSAELYYNLGNAYYKLNKVAPSIYYYEKALLLKPNDPEIKNNLGYAKNMTLDVVNPLPITTLKSIYNKIVGYYTFDQWAYISILFMLLFVVAYIAFKFFNYATQKRISFILSITFLLLSLLAITAAYFNYSDFKKNKPAIVFNEESLVIEEPNSRGKEVFKLHEGTKVFVLEQLKNYYKIKLIDGKTGWIEQDAIKEIK</sequence>
<dbReference type="SMART" id="SM00028">
    <property type="entry name" value="TPR"/>
    <property type="match status" value="2"/>
</dbReference>
<dbReference type="SUPFAM" id="SSF48452">
    <property type="entry name" value="TPR-like"/>
    <property type="match status" value="1"/>
</dbReference>
<dbReference type="Pfam" id="PF08239">
    <property type="entry name" value="SH3_3"/>
    <property type="match status" value="1"/>
</dbReference>
<evidence type="ECO:0000256" key="2">
    <source>
        <dbReference type="SAM" id="Phobius"/>
    </source>
</evidence>
<keyword evidence="2" id="KW-1133">Transmembrane helix</keyword>
<dbReference type="PROSITE" id="PS50293">
    <property type="entry name" value="TPR_REGION"/>
    <property type="match status" value="1"/>
</dbReference>
<accession>A0A1K1Q1Q6</accession>
<feature type="transmembrane region" description="Helical" evidence="2">
    <location>
        <begin position="159"/>
        <end position="179"/>
    </location>
</feature>
<dbReference type="Gene3D" id="1.25.40.10">
    <property type="entry name" value="Tetratricopeptide repeat domain"/>
    <property type="match status" value="1"/>
</dbReference>
<keyword evidence="1" id="KW-0802">TPR repeat</keyword>
<evidence type="ECO:0000256" key="1">
    <source>
        <dbReference type="PROSITE-ProRule" id="PRU00339"/>
    </source>
</evidence>
<dbReference type="InterPro" id="IPR019734">
    <property type="entry name" value="TPR_rpt"/>
</dbReference>
<reference evidence="6" key="1">
    <citation type="submission" date="2016-11" db="EMBL/GenBank/DDBJ databases">
        <authorList>
            <person name="Varghese N."/>
            <person name="Submissions S."/>
        </authorList>
    </citation>
    <scope>NUCLEOTIDE SEQUENCE [LARGE SCALE GENOMIC DNA]</scope>
    <source>
        <strain evidence="6">DSM 24786</strain>
    </source>
</reference>
<gene>
    <name evidence="5" type="ORF">SAMN05660313_02234</name>
</gene>
<dbReference type="RefSeq" id="WP_072303882.1">
    <property type="nucleotide sequence ID" value="NZ_FPIY01000003.1"/>
</dbReference>
<proteinExistence type="predicted"/>
<feature type="domain" description="SH3b" evidence="4">
    <location>
        <begin position="201"/>
        <end position="246"/>
    </location>
</feature>
<dbReference type="InterPro" id="IPR011990">
    <property type="entry name" value="TPR-like_helical_dom_sf"/>
</dbReference>
<dbReference type="OrthoDB" id="9776208at2"/>
<evidence type="ECO:0000313" key="6">
    <source>
        <dbReference type="Proteomes" id="UP000183257"/>
    </source>
</evidence>
<keyword evidence="2" id="KW-0472">Membrane</keyword>
<name>A0A1K1Q1Q6_9FLAO</name>
<evidence type="ECO:0000313" key="5">
    <source>
        <dbReference type="EMBL" id="SFW53681.1"/>
    </source>
</evidence>
<evidence type="ECO:0000259" key="4">
    <source>
        <dbReference type="Pfam" id="PF08239"/>
    </source>
</evidence>
<dbReference type="InterPro" id="IPR003646">
    <property type="entry name" value="SH3-like_bac-type"/>
</dbReference>
<keyword evidence="6" id="KW-1185">Reference proteome</keyword>
<feature type="chain" id="PRO_5012430669" evidence="3">
    <location>
        <begin position="19"/>
        <end position="250"/>
    </location>
</feature>
<keyword evidence="2" id="KW-0812">Transmembrane</keyword>
<feature type="transmembrane region" description="Helical" evidence="2">
    <location>
        <begin position="129"/>
        <end position="147"/>
    </location>
</feature>
<dbReference type="AlphaFoldDB" id="A0A1K1Q1Q6"/>
<dbReference type="PROSITE" id="PS50005">
    <property type="entry name" value="TPR"/>
    <property type="match status" value="1"/>
</dbReference>
<organism evidence="5 6">
    <name type="scientific">Cellulophaga fucicola</name>
    <dbReference type="NCBI Taxonomy" id="76595"/>
    <lineage>
        <taxon>Bacteria</taxon>
        <taxon>Pseudomonadati</taxon>
        <taxon>Bacteroidota</taxon>
        <taxon>Flavobacteriia</taxon>
        <taxon>Flavobacteriales</taxon>
        <taxon>Flavobacteriaceae</taxon>
        <taxon>Cellulophaga</taxon>
    </lineage>
</organism>
<dbReference type="Pfam" id="PF13432">
    <property type="entry name" value="TPR_16"/>
    <property type="match status" value="1"/>
</dbReference>